<feature type="active site" description="Charge relay system" evidence="2">
    <location>
        <position position="382"/>
    </location>
</feature>
<dbReference type="PIRSF" id="PIRSF005211">
    <property type="entry name" value="Ab_hydro_YheT"/>
    <property type="match status" value="1"/>
</dbReference>
<evidence type="ECO:0000313" key="5">
    <source>
        <dbReference type="EMBL" id="KAJ2780221.1"/>
    </source>
</evidence>
<feature type="region of interest" description="Disordered" evidence="3">
    <location>
        <begin position="106"/>
        <end position="134"/>
    </location>
</feature>
<evidence type="ECO:0000256" key="2">
    <source>
        <dbReference type="PIRSR" id="PIRSR005211-1"/>
    </source>
</evidence>
<evidence type="ECO:0000256" key="3">
    <source>
        <dbReference type="SAM" id="MobiDB-lite"/>
    </source>
</evidence>
<dbReference type="GO" id="GO:0047372">
    <property type="term" value="F:monoacylglycerol lipase activity"/>
    <property type="evidence" value="ECO:0007669"/>
    <property type="project" value="TreeGrafter"/>
</dbReference>
<dbReference type="GO" id="GO:0051793">
    <property type="term" value="P:medium-chain fatty acid catabolic process"/>
    <property type="evidence" value="ECO:0007669"/>
    <property type="project" value="TreeGrafter"/>
</dbReference>
<keyword evidence="6" id="KW-1185">Reference proteome</keyword>
<proteinExistence type="inferred from homology"/>
<evidence type="ECO:0000313" key="6">
    <source>
        <dbReference type="Proteomes" id="UP001140217"/>
    </source>
</evidence>
<evidence type="ECO:0000256" key="1">
    <source>
        <dbReference type="ARBA" id="ARBA00010884"/>
    </source>
</evidence>
<dbReference type="EMBL" id="JANBUL010000146">
    <property type="protein sequence ID" value="KAJ2780221.1"/>
    <property type="molecule type" value="Genomic_DNA"/>
</dbReference>
<dbReference type="Proteomes" id="UP001140217">
    <property type="component" value="Unassembled WGS sequence"/>
</dbReference>
<comment type="similarity">
    <text evidence="1">Belongs to the AB hydrolase superfamily. AB hydrolase 4 family.</text>
</comment>
<reference evidence="5" key="1">
    <citation type="submission" date="2022-07" db="EMBL/GenBank/DDBJ databases">
        <title>Phylogenomic reconstructions and comparative analyses of Kickxellomycotina fungi.</title>
        <authorList>
            <person name="Reynolds N.K."/>
            <person name="Stajich J.E."/>
            <person name="Barry K."/>
            <person name="Grigoriev I.V."/>
            <person name="Crous P."/>
            <person name="Smith M.E."/>
        </authorList>
    </citation>
    <scope>NUCLEOTIDE SEQUENCE</scope>
    <source>
        <strain evidence="5">NBRC 105414</strain>
    </source>
</reference>
<dbReference type="InterPro" id="IPR012020">
    <property type="entry name" value="ABHD4"/>
</dbReference>
<dbReference type="Gene3D" id="3.40.50.1820">
    <property type="entry name" value="alpha/beta hydrolase"/>
    <property type="match status" value="1"/>
</dbReference>
<dbReference type="OrthoDB" id="5954035at2759"/>
<feature type="active site" description="Charge relay system" evidence="2">
    <location>
        <position position="353"/>
    </location>
</feature>
<dbReference type="InterPro" id="IPR000073">
    <property type="entry name" value="AB_hydrolase_1"/>
</dbReference>
<dbReference type="GO" id="GO:0008126">
    <property type="term" value="F:acetylesterase activity"/>
    <property type="evidence" value="ECO:0007669"/>
    <property type="project" value="TreeGrafter"/>
</dbReference>
<gene>
    <name evidence="5" type="ORF">H4R18_003573</name>
</gene>
<evidence type="ECO:0000259" key="4">
    <source>
        <dbReference type="Pfam" id="PF00561"/>
    </source>
</evidence>
<dbReference type="InterPro" id="IPR029058">
    <property type="entry name" value="AB_hydrolase_fold"/>
</dbReference>
<dbReference type="SUPFAM" id="SSF53474">
    <property type="entry name" value="alpha/beta-Hydrolases"/>
    <property type="match status" value="1"/>
</dbReference>
<dbReference type="AlphaFoldDB" id="A0A9W8LH31"/>
<dbReference type="Pfam" id="PF00561">
    <property type="entry name" value="Abhydrolase_1"/>
    <property type="match status" value="1"/>
</dbReference>
<feature type="active site" description="Charge relay system" evidence="2">
    <location>
        <position position="222"/>
    </location>
</feature>
<feature type="domain" description="AB hydrolase-1" evidence="4">
    <location>
        <begin position="140"/>
        <end position="279"/>
    </location>
</feature>
<feature type="compositionally biased region" description="Polar residues" evidence="3">
    <location>
        <begin position="431"/>
        <end position="441"/>
    </location>
</feature>
<dbReference type="PANTHER" id="PTHR10794:SF63">
    <property type="entry name" value="ALPHA_BETA HYDROLASE 1, ISOFORM A"/>
    <property type="match status" value="1"/>
</dbReference>
<organism evidence="5 6">
    <name type="scientific">Coemansia javaensis</name>
    <dbReference type="NCBI Taxonomy" id="2761396"/>
    <lineage>
        <taxon>Eukaryota</taxon>
        <taxon>Fungi</taxon>
        <taxon>Fungi incertae sedis</taxon>
        <taxon>Zoopagomycota</taxon>
        <taxon>Kickxellomycotina</taxon>
        <taxon>Kickxellomycetes</taxon>
        <taxon>Kickxellales</taxon>
        <taxon>Kickxellaceae</taxon>
        <taxon>Coemansia</taxon>
    </lineage>
</organism>
<name>A0A9W8LH31_9FUNG</name>
<accession>A0A9W8LH31</accession>
<dbReference type="InterPro" id="IPR050960">
    <property type="entry name" value="AB_hydrolase_4_sf"/>
</dbReference>
<feature type="region of interest" description="Disordered" evidence="3">
    <location>
        <begin position="413"/>
        <end position="441"/>
    </location>
</feature>
<dbReference type="PANTHER" id="PTHR10794">
    <property type="entry name" value="ABHYDROLASE DOMAIN-CONTAINING PROTEIN"/>
    <property type="match status" value="1"/>
</dbReference>
<protein>
    <recommendedName>
        <fullName evidence="4">AB hydrolase-1 domain-containing protein</fullName>
    </recommendedName>
</protein>
<comment type="caution">
    <text evidence="5">The sequence shown here is derived from an EMBL/GenBank/DDBJ whole genome shotgun (WGS) entry which is preliminary data.</text>
</comment>
<feature type="compositionally biased region" description="Pro residues" evidence="3">
    <location>
        <begin position="413"/>
        <end position="428"/>
    </location>
</feature>
<sequence length="441" mass="48038">MGYLSLLPKSWFGVRLVHAPADQQPRRGGRALGEHLRAKCPSIADPDKAYYVPSWLLPQGDLQTIYLYTQHYKPAGCPVEYEREIFVFADGGKAAVDWALPLERAEADPGTDAEEEEGTRAGSDAGLESDAGLGPDASPPLVILVPGIAGTSYDYYARSFIKQVREEVPGCRVVVLHSRGCNGVSLASPKSFHGGMTEDLREFVAHISKRMPDTPLVGVGFSLGANILTKYVGEEGDGCRLVAAAAACNPFDMDMTVDSMCVPSLKNRYLYAAALTRSLVSLFTNNENVIMAGDVALNADAIRTARNIAEFNEAYTAKVFGYASAKELNVRTSCAQFVKDVRIPMLFINALDDPMCCRRSIPVAEIERNPRLVLALTRFGGHLAFFEGTRLAPWLPRQLAQFVAAMLEWRQLPAPPPQPQPQPQPQPATEPKTTTGPMALI</sequence>
<dbReference type="GO" id="GO:0051792">
    <property type="term" value="P:medium-chain fatty acid biosynthetic process"/>
    <property type="evidence" value="ECO:0007669"/>
    <property type="project" value="TreeGrafter"/>
</dbReference>